<evidence type="ECO:0000313" key="1">
    <source>
        <dbReference type="EMBL" id="GGF68598.1"/>
    </source>
</evidence>
<protein>
    <submittedName>
        <fullName evidence="1">Uncharacterized protein</fullName>
    </submittedName>
</protein>
<evidence type="ECO:0000313" key="2">
    <source>
        <dbReference type="Proteomes" id="UP000632498"/>
    </source>
</evidence>
<comment type="caution">
    <text evidence="1">The sequence shown here is derived from an EMBL/GenBank/DDBJ whole genome shotgun (WGS) entry which is preliminary data.</text>
</comment>
<keyword evidence="2" id="KW-1185">Reference proteome</keyword>
<name>A0A917C398_9PROT</name>
<reference evidence="1" key="2">
    <citation type="submission" date="2020-09" db="EMBL/GenBank/DDBJ databases">
        <authorList>
            <person name="Sun Q."/>
            <person name="Zhou Y."/>
        </authorList>
    </citation>
    <scope>NUCLEOTIDE SEQUENCE</scope>
    <source>
        <strain evidence="1">CGMCC 1.15254</strain>
    </source>
</reference>
<gene>
    <name evidence="1" type="ORF">GCM10011332_23470</name>
</gene>
<accession>A0A917C398</accession>
<dbReference type="Proteomes" id="UP000632498">
    <property type="component" value="Unassembled WGS sequence"/>
</dbReference>
<dbReference type="EMBL" id="BMHV01000017">
    <property type="protein sequence ID" value="GGF68598.1"/>
    <property type="molecule type" value="Genomic_DNA"/>
</dbReference>
<reference evidence="1" key="1">
    <citation type="journal article" date="2014" name="Int. J. Syst. Evol. Microbiol.">
        <title>Complete genome sequence of Corynebacterium casei LMG S-19264T (=DSM 44701T), isolated from a smear-ripened cheese.</title>
        <authorList>
            <consortium name="US DOE Joint Genome Institute (JGI-PGF)"/>
            <person name="Walter F."/>
            <person name="Albersmeier A."/>
            <person name="Kalinowski J."/>
            <person name="Ruckert C."/>
        </authorList>
    </citation>
    <scope>NUCLEOTIDE SEQUENCE</scope>
    <source>
        <strain evidence="1">CGMCC 1.15254</strain>
    </source>
</reference>
<proteinExistence type="predicted"/>
<organism evidence="1 2">
    <name type="scientific">Terasakiella brassicae</name>
    <dbReference type="NCBI Taxonomy" id="1634917"/>
    <lineage>
        <taxon>Bacteria</taxon>
        <taxon>Pseudomonadati</taxon>
        <taxon>Pseudomonadota</taxon>
        <taxon>Alphaproteobacteria</taxon>
        <taxon>Rhodospirillales</taxon>
        <taxon>Terasakiellaceae</taxon>
        <taxon>Terasakiella</taxon>
    </lineage>
</organism>
<dbReference type="AlphaFoldDB" id="A0A917C398"/>
<sequence>MSETLGYAKLIGCDIEQVPQCIKTMVDYVEPKERGEKNS</sequence>